<dbReference type="RefSeq" id="WP_269428021.1">
    <property type="nucleotide sequence ID" value="NZ_JAPWGM010000004.1"/>
</dbReference>
<organism evidence="1 2">
    <name type="scientific">Pedobacter punctiformis</name>
    <dbReference type="NCBI Taxonomy" id="3004097"/>
    <lineage>
        <taxon>Bacteria</taxon>
        <taxon>Pseudomonadati</taxon>
        <taxon>Bacteroidota</taxon>
        <taxon>Sphingobacteriia</taxon>
        <taxon>Sphingobacteriales</taxon>
        <taxon>Sphingobacteriaceae</taxon>
        <taxon>Pedobacter</taxon>
    </lineage>
</organism>
<reference evidence="1" key="1">
    <citation type="submission" date="2022-12" db="EMBL/GenBank/DDBJ databases">
        <title>Genome sequence of HCMS5-2.</title>
        <authorList>
            <person name="Woo H."/>
        </authorList>
    </citation>
    <scope>NUCLEOTIDE SEQUENCE</scope>
    <source>
        <strain evidence="1">HCMS5-2</strain>
    </source>
</reference>
<name>A0ABT4LCT5_9SPHI</name>
<gene>
    <name evidence="1" type="ORF">O0955_13225</name>
</gene>
<accession>A0ABT4LCT5</accession>
<protein>
    <recommendedName>
        <fullName evidence="3">Polysaccharide deacetylase</fullName>
    </recommendedName>
</protein>
<sequence>MGWDAYCTPQLAANNQEFKEASKRVLHYCSSADGGLSKGSLGLSDSARMLEKAFEKTGEDTIGFFFHPYQDDEVTPEQVKILSQRLNWNFYKEIRYEQRWAYWSAKEFIETCALLGLGIRFSY</sequence>
<keyword evidence="2" id="KW-1185">Reference proteome</keyword>
<comment type="caution">
    <text evidence="1">The sequence shown here is derived from an EMBL/GenBank/DDBJ whole genome shotgun (WGS) entry which is preliminary data.</text>
</comment>
<evidence type="ECO:0000313" key="2">
    <source>
        <dbReference type="Proteomes" id="UP001144347"/>
    </source>
</evidence>
<evidence type="ECO:0008006" key="3">
    <source>
        <dbReference type="Google" id="ProtNLM"/>
    </source>
</evidence>
<proteinExistence type="predicted"/>
<evidence type="ECO:0000313" key="1">
    <source>
        <dbReference type="EMBL" id="MCZ4244968.1"/>
    </source>
</evidence>
<dbReference type="EMBL" id="JAPWGM010000004">
    <property type="protein sequence ID" value="MCZ4244968.1"/>
    <property type="molecule type" value="Genomic_DNA"/>
</dbReference>
<dbReference type="Proteomes" id="UP001144347">
    <property type="component" value="Unassembled WGS sequence"/>
</dbReference>